<dbReference type="RefSeq" id="WP_124936445.1">
    <property type="nucleotide sequence ID" value="NZ_RJVQ01000002.1"/>
</dbReference>
<evidence type="ECO:0000313" key="6">
    <source>
        <dbReference type="Proteomes" id="UP000281112"/>
    </source>
</evidence>
<evidence type="ECO:0000256" key="3">
    <source>
        <dbReference type="ARBA" id="ARBA00022840"/>
    </source>
</evidence>
<organism evidence="5 6">
    <name type="scientific">Vibrio viridaestus</name>
    <dbReference type="NCBI Taxonomy" id="2487322"/>
    <lineage>
        <taxon>Bacteria</taxon>
        <taxon>Pseudomonadati</taxon>
        <taxon>Pseudomonadota</taxon>
        <taxon>Gammaproteobacteria</taxon>
        <taxon>Vibrionales</taxon>
        <taxon>Vibrionaceae</taxon>
        <taxon>Vibrio</taxon>
    </lineage>
</organism>
<protein>
    <submittedName>
        <fullName evidence="5">Carboxyltransferase domain-containing protein</fullName>
    </submittedName>
</protein>
<keyword evidence="6" id="KW-1185">Reference proteome</keyword>
<dbReference type="GO" id="GO:0016740">
    <property type="term" value="F:transferase activity"/>
    <property type="evidence" value="ECO:0007669"/>
    <property type="project" value="UniProtKB-KW"/>
</dbReference>
<feature type="domain" description="Carboxyltransferase" evidence="4">
    <location>
        <begin position="6"/>
        <end position="227"/>
    </location>
</feature>
<keyword evidence="3" id="KW-0067">ATP-binding</keyword>
<dbReference type="SUPFAM" id="SSF50891">
    <property type="entry name" value="Cyclophilin-like"/>
    <property type="match status" value="1"/>
</dbReference>
<dbReference type="SMART" id="SM00796">
    <property type="entry name" value="AHS1"/>
    <property type="match status" value="1"/>
</dbReference>
<dbReference type="Gene3D" id="2.40.100.10">
    <property type="entry name" value="Cyclophilin-like"/>
    <property type="match status" value="1"/>
</dbReference>
<accession>A0A3N9TKF4</accession>
<name>A0A3N9TKF4_9VIBR</name>
<evidence type="ECO:0000256" key="1">
    <source>
        <dbReference type="ARBA" id="ARBA00022741"/>
    </source>
</evidence>
<dbReference type="OrthoDB" id="9760256at2"/>
<dbReference type="SUPFAM" id="SSF160467">
    <property type="entry name" value="PH0987 N-terminal domain-like"/>
    <property type="match status" value="1"/>
</dbReference>
<evidence type="ECO:0000256" key="2">
    <source>
        <dbReference type="ARBA" id="ARBA00022801"/>
    </source>
</evidence>
<dbReference type="Pfam" id="PF02682">
    <property type="entry name" value="CT_C_D"/>
    <property type="match status" value="1"/>
</dbReference>
<dbReference type="InterPro" id="IPR003833">
    <property type="entry name" value="CT_C_D"/>
</dbReference>
<comment type="caution">
    <text evidence="5">The sequence shown here is derived from an EMBL/GenBank/DDBJ whole genome shotgun (WGS) entry which is preliminary data.</text>
</comment>
<dbReference type="PANTHER" id="PTHR34698:SF2">
    <property type="entry name" value="5-OXOPROLINASE SUBUNIT B"/>
    <property type="match status" value="1"/>
</dbReference>
<dbReference type="AlphaFoldDB" id="A0A3N9TKF4"/>
<dbReference type="GO" id="GO:0016787">
    <property type="term" value="F:hydrolase activity"/>
    <property type="evidence" value="ECO:0007669"/>
    <property type="project" value="UniProtKB-KW"/>
</dbReference>
<keyword evidence="2" id="KW-0378">Hydrolase</keyword>
<proteinExistence type="predicted"/>
<dbReference type="Gene3D" id="3.30.1360.40">
    <property type="match status" value="1"/>
</dbReference>
<gene>
    <name evidence="5" type="ORF">EES38_07025</name>
</gene>
<dbReference type="InterPro" id="IPR029000">
    <property type="entry name" value="Cyclophilin-like_dom_sf"/>
</dbReference>
<sequence length="294" mass="33418">MSKEEIRFSFGGDEHLFAEVSEAMSLNSFFRGLEITQALEAENIEGILDICLANASFQVRFNPDLVEPLKLLEKVKQIAVTATGDTGVLDTRIVEIPVLYNDPWTHETLMRFRDRHQDPSGSDLDYAARINGYHDKDEFIAAHSESPWFVSMVGFVAGLPFMFQMVEQQKQLEVPKYLSPRTDTPKQTLGHGGCFGCIYSVRGAGGYQMFGITPMPIYDPAQKMSYLDESMVFFRTGDIVKFKPIDRAEYDDILKQVEEGNYRPTIKPASFDLTEFLANPETYKHQMMEALYVD</sequence>
<dbReference type="EMBL" id="RJVQ01000002">
    <property type="protein sequence ID" value="RQW64323.1"/>
    <property type="molecule type" value="Genomic_DNA"/>
</dbReference>
<dbReference type="Proteomes" id="UP000281112">
    <property type="component" value="Unassembled WGS sequence"/>
</dbReference>
<evidence type="ECO:0000259" key="4">
    <source>
        <dbReference type="SMART" id="SM00796"/>
    </source>
</evidence>
<keyword evidence="5" id="KW-0808">Transferase</keyword>
<evidence type="ECO:0000313" key="5">
    <source>
        <dbReference type="EMBL" id="RQW64323.1"/>
    </source>
</evidence>
<keyword evidence="1" id="KW-0547">Nucleotide-binding</keyword>
<dbReference type="InterPro" id="IPR010016">
    <property type="entry name" value="PxpB"/>
</dbReference>
<dbReference type="GO" id="GO:0005524">
    <property type="term" value="F:ATP binding"/>
    <property type="evidence" value="ECO:0007669"/>
    <property type="project" value="UniProtKB-KW"/>
</dbReference>
<reference evidence="5 6" key="1">
    <citation type="submission" date="2018-11" db="EMBL/GenBank/DDBJ databases">
        <title>Vibrio LJC006 sp. nov., isolated from seawater during the bloom of the enteromorpha.</title>
        <authorList>
            <person name="Liang J."/>
        </authorList>
    </citation>
    <scope>NUCLEOTIDE SEQUENCE [LARGE SCALE GENOMIC DNA]</scope>
    <source>
        <strain evidence="5 6">LJC006</strain>
    </source>
</reference>
<dbReference type="PANTHER" id="PTHR34698">
    <property type="entry name" value="5-OXOPROLINASE SUBUNIT B"/>
    <property type="match status" value="1"/>
</dbReference>